<dbReference type="InterPro" id="IPR039425">
    <property type="entry name" value="RNA_pol_sigma-70-like"/>
</dbReference>
<dbReference type="InterPro" id="IPR013324">
    <property type="entry name" value="RNA_pol_sigma_r3/r4-like"/>
</dbReference>
<dbReference type="PANTHER" id="PTHR43133">
    <property type="entry name" value="RNA POLYMERASE ECF-TYPE SIGMA FACTO"/>
    <property type="match status" value="1"/>
</dbReference>
<evidence type="ECO:0000256" key="1">
    <source>
        <dbReference type="ARBA" id="ARBA00010641"/>
    </source>
</evidence>
<feature type="domain" description="RNA polymerase sigma-70 region 2" evidence="5">
    <location>
        <begin position="51"/>
        <end position="120"/>
    </location>
</feature>
<keyword evidence="3" id="KW-0731">Sigma factor</keyword>
<dbReference type="GO" id="GO:0003677">
    <property type="term" value="F:DNA binding"/>
    <property type="evidence" value="ECO:0007669"/>
    <property type="project" value="InterPro"/>
</dbReference>
<dbReference type="InterPro" id="IPR036388">
    <property type="entry name" value="WH-like_DNA-bd_sf"/>
</dbReference>
<dbReference type="GO" id="GO:0016987">
    <property type="term" value="F:sigma factor activity"/>
    <property type="evidence" value="ECO:0007669"/>
    <property type="project" value="UniProtKB-KW"/>
</dbReference>
<gene>
    <name evidence="7" type="ORF">SAMN04487996_113156</name>
</gene>
<dbReference type="STRING" id="659014.SAMN04487996_113156"/>
<keyword evidence="8" id="KW-1185">Reference proteome</keyword>
<keyword evidence="4" id="KW-0804">Transcription</keyword>
<keyword evidence="2" id="KW-0805">Transcription regulation</keyword>
<dbReference type="Proteomes" id="UP000198748">
    <property type="component" value="Unassembled WGS sequence"/>
</dbReference>
<name>A0A1G7PWW6_9BACT</name>
<dbReference type="Gene3D" id="1.10.1740.10">
    <property type="match status" value="1"/>
</dbReference>
<sequence>MECGLTKKRLFAGNHRSHQSILTAIHSQGILITLSIISEAQINDARAQRMLFDCYGRKLYRLAKRYLVDQAKSEDAVSEAFYIIFNKMGSCNFLAVAAFEMWMKRIVVNECLKILRREKRFETLVNDAEEHLVLEYSVIAHLTSEKIFKIIEELPAGYRTVFNLYEIEGYAHNEIAEMLGISTGTSKSQLSKAKGMLQRKIIELDPDYGKRKIV</sequence>
<accession>A0A1G7PWW6</accession>
<dbReference type="InterPro" id="IPR007627">
    <property type="entry name" value="RNA_pol_sigma70_r2"/>
</dbReference>
<dbReference type="SUPFAM" id="SSF88659">
    <property type="entry name" value="Sigma3 and sigma4 domains of RNA polymerase sigma factors"/>
    <property type="match status" value="1"/>
</dbReference>
<evidence type="ECO:0000256" key="2">
    <source>
        <dbReference type="ARBA" id="ARBA00023015"/>
    </source>
</evidence>
<evidence type="ECO:0000256" key="4">
    <source>
        <dbReference type="ARBA" id="ARBA00023163"/>
    </source>
</evidence>
<dbReference type="EMBL" id="FNAN01000013">
    <property type="protein sequence ID" value="SDF90731.1"/>
    <property type="molecule type" value="Genomic_DNA"/>
</dbReference>
<evidence type="ECO:0000313" key="8">
    <source>
        <dbReference type="Proteomes" id="UP000198748"/>
    </source>
</evidence>
<dbReference type="Pfam" id="PF04542">
    <property type="entry name" value="Sigma70_r2"/>
    <property type="match status" value="1"/>
</dbReference>
<dbReference type="SUPFAM" id="SSF88946">
    <property type="entry name" value="Sigma2 domain of RNA polymerase sigma factors"/>
    <property type="match status" value="1"/>
</dbReference>
<organism evidence="7 8">
    <name type="scientific">Dyadobacter soli</name>
    <dbReference type="NCBI Taxonomy" id="659014"/>
    <lineage>
        <taxon>Bacteria</taxon>
        <taxon>Pseudomonadati</taxon>
        <taxon>Bacteroidota</taxon>
        <taxon>Cytophagia</taxon>
        <taxon>Cytophagales</taxon>
        <taxon>Spirosomataceae</taxon>
        <taxon>Dyadobacter</taxon>
    </lineage>
</organism>
<reference evidence="8" key="1">
    <citation type="submission" date="2016-10" db="EMBL/GenBank/DDBJ databases">
        <authorList>
            <person name="Varghese N."/>
            <person name="Submissions S."/>
        </authorList>
    </citation>
    <scope>NUCLEOTIDE SEQUENCE [LARGE SCALE GENOMIC DNA]</scope>
    <source>
        <strain evidence="8">DSM 25329</strain>
    </source>
</reference>
<evidence type="ECO:0000259" key="6">
    <source>
        <dbReference type="Pfam" id="PF08281"/>
    </source>
</evidence>
<evidence type="ECO:0000256" key="3">
    <source>
        <dbReference type="ARBA" id="ARBA00023082"/>
    </source>
</evidence>
<dbReference type="AlphaFoldDB" id="A0A1G7PWW6"/>
<dbReference type="InterPro" id="IPR013249">
    <property type="entry name" value="RNA_pol_sigma70_r4_t2"/>
</dbReference>
<evidence type="ECO:0000259" key="5">
    <source>
        <dbReference type="Pfam" id="PF04542"/>
    </source>
</evidence>
<comment type="similarity">
    <text evidence="1">Belongs to the sigma-70 factor family. ECF subfamily.</text>
</comment>
<feature type="domain" description="RNA polymerase sigma factor 70 region 4 type 2" evidence="6">
    <location>
        <begin position="146"/>
        <end position="195"/>
    </location>
</feature>
<dbReference type="InterPro" id="IPR014284">
    <property type="entry name" value="RNA_pol_sigma-70_dom"/>
</dbReference>
<proteinExistence type="inferred from homology"/>
<dbReference type="InterPro" id="IPR013325">
    <property type="entry name" value="RNA_pol_sigma_r2"/>
</dbReference>
<evidence type="ECO:0000313" key="7">
    <source>
        <dbReference type="EMBL" id="SDF90731.1"/>
    </source>
</evidence>
<dbReference type="Gene3D" id="1.10.10.10">
    <property type="entry name" value="Winged helix-like DNA-binding domain superfamily/Winged helix DNA-binding domain"/>
    <property type="match status" value="1"/>
</dbReference>
<dbReference type="CDD" id="cd06171">
    <property type="entry name" value="Sigma70_r4"/>
    <property type="match status" value="1"/>
</dbReference>
<dbReference type="Pfam" id="PF08281">
    <property type="entry name" value="Sigma70_r4_2"/>
    <property type="match status" value="1"/>
</dbReference>
<dbReference type="PANTHER" id="PTHR43133:SF46">
    <property type="entry name" value="RNA POLYMERASE SIGMA-70 FACTOR ECF SUBFAMILY"/>
    <property type="match status" value="1"/>
</dbReference>
<dbReference type="GO" id="GO:0006352">
    <property type="term" value="P:DNA-templated transcription initiation"/>
    <property type="evidence" value="ECO:0007669"/>
    <property type="project" value="InterPro"/>
</dbReference>
<dbReference type="NCBIfam" id="TIGR02937">
    <property type="entry name" value="sigma70-ECF"/>
    <property type="match status" value="1"/>
</dbReference>
<protein>
    <submittedName>
        <fullName evidence="7">RNA polymerase sigma-70 factor, ECF subfamily</fullName>
    </submittedName>
</protein>